<dbReference type="AlphaFoldDB" id="A0A0F4Z735"/>
<proteinExistence type="predicted"/>
<evidence type="ECO:0008006" key="3">
    <source>
        <dbReference type="Google" id="ProtNLM"/>
    </source>
</evidence>
<protein>
    <recommendedName>
        <fullName evidence="3">UMTA methyltransferase family protein</fullName>
    </recommendedName>
</protein>
<dbReference type="GO" id="GO:0008168">
    <property type="term" value="F:methyltransferase activity"/>
    <property type="evidence" value="ECO:0007669"/>
    <property type="project" value="TreeGrafter"/>
</dbReference>
<dbReference type="RefSeq" id="XP_013332285.1">
    <property type="nucleotide sequence ID" value="XM_013476831.1"/>
</dbReference>
<reference evidence="1 2" key="1">
    <citation type="submission" date="2015-04" db="EMBL/GenBank/DDBJ databases">
        <authorList>
            <person name="Heijne W.H."/>
            <person name="Fedorova N.D."/>
            <person name="Nierman W.C."/>
            <person name="Vollebregt A.W."/>
            <person name="Zhao Z."/>
            <person name="Wu L."/>
            <person name="Kumar M."/>
            <person name="Stam H."/>
            <person name="van den Berg M.A."/>
            <person name="Pel H.J."/>
        </authorList>
    </citation>
    <scope>NUCLEOTIDE SEQUENCE [LARGE SCALE GENOMIC DNA]</scope>
    <source>
        <strain evidence="1 2">CBS 393.64</strain>
    </source>
</reference>
<dbReference type="GeneID" id="25312368"/>
<evidence type="ECO:0000313" key="2">
    <source>
        <dbReference type="Proteomes" id="UP000053958"/>
    </source>
</evidence>
<name>A0A0F4Z735_RASE3</name>
<sequence>MDAVIMHTKKAHMLRPTTKKNKTESTFCITYIAFFLAARFTLHQLARTLSVYWIWVLAQGSGPSNSPSKALLAVLDALLAKLRHSEYPSAQVIGTDLSPIQPPWVPPNCVFEIDDFESDWLYKNKFDFIHGRELEGCVADEERLFRQAFEHLRPGGYLEWVGAYAWFFSDDGTDEKAEYTKKWLKLFHEAAGKFGKSFETAPTWKEKMEKVGFVDVKQTVFKVPFGPWPKDQKLKEIGRFEQVQQIQAVEAYTPALLSRFLGWSNDEIQVLIAKVRSELKDPAIHQYITTYVVYGRKPEEKS</sequence>
<dbReference type="EMBL" id="LASV01000015">
    <property type="protein sequence ID" value="KKA25673.1"/>
    <property type="molecule type" value="Genomic_DNA"/>
</dbReference>
<organism evidence="1 2">
    <name type="scientific">Rasamsonia emersonii (strain ATCC 16479 / CBS 393.64 / IMI 116815)</name>
    <dbReference type="NCBI Taxonomy" id="1408163"/>
    <lineage>
        <taxon>Eukaryota</taxon>
        <taxon>Fungi</taxon>
        <taxon>Dikarya</taxon>
        <taxon>Ascomycota</taxon>
        <taxon>Pezizomycotina</taxon>
        <taxon>Eurotiomycetes</taxon>
        <taxon>Eurotiomycetidae</taxon>
        <taxon>Eurotiales</taxon>
        <taxon>Trichocomaceae</taxon>
        <taxon>Rasamsonia</taxon>
    </lineage>
</organism>
<keyword evidence="2" id="KW-1185">Reference proteome</keyword>
<dbReference type="PANTHER" id="PTHR43591:SF31">
    <property type="entry name" value="LAEA-LIKE, PUTATIVE (AFU_ORTHOLOGUE AFUA_8G01930)-RELATED"/>
    <property type="match status" value="1"/>
</dbReference>
<dbReference type="PANTHER" id="PTHR43591">
    <property type="entry name" value="METHYLTRANSFERASE"/>
    <property type="match status" value="1"/>
</dbReference>
<dbReference type="SUPFAM" id="SSF53335">
    <property type="entry name" value="S-adenosyl-L-methionine-dependent methyltransferases"/>
    <property type="match status" value="1"/>
</dbReference>
<dbReference type="OrthoDB" id="2013972at2759"/>
<comment type="caution">
    <text evidence="1">The sequence shown here is derived from an EMBL/GenBank/DDBJ whole genome shotgun (WGS) entry which is preliminary data.</text>
</comment>
<gene>
    <name evidence="1" type="ORF">T310_0313</name>
</gene>
<evidence type="ECO:0000313" key="1">
    <source>
        <dbReference type="EMBL" id="KKA25673.1"/>
    </source>
</evidence>
<dbReference type="Pfam" id="PF13489">
    <property type="entry name" value="Methyltransf_23"/>
    <property type="match status" value="1"/>
</dbReference>
<dbReference type="CDD" id="cd02440">
    <property type="entry name" value="AdoMet_MTases"/>
    <property type="match status" value="1"/>
</dbReference>
<accession>A0A0F4Z735</accession>
<dbReference type="Proteomes" id="UP000053958">
    <property type="component" value="Unassembled WGS sequence"/>
</dbReference>
<dbReference type="STRING" id="1408163.A0A0F4Z735"/>
<dbReference type="Gene3D" id="3.40.50.150">
    <property type="entry name" value="Vaccinia Virus protein VP39"/>
    <property type="match status" value="1"/>
</dbReference>
<dbReference type="InterPro" id="IPR029063">
    <property type="entry name" value="SAM-dependent_MTases_sf"/>
</dbReference>